<feature type="region of interest" description="Disordered" evidence="1">
    <location>
        <begin position="187"/>
        <end position="221"/>
    </location>
</feature>
<sequence length="221" mass="23339">MNALSPQPAPVSASPRRRKRSSAMALTGLMAGSAFTLVACDDPGSATQWGDNPPAASSGQKVDASSFASLDECKASGDFTADQCQTAYDEAQKASAENAPKFSDQQSCEERYGVDQCVPRSQANGGGSFFTPLLTGFIIGQALEGMNNRGYRGAPMYRDRDGTYYSGSGYPISRDYLSGRSRVRQDSFDAPSRYEAPARVQSRSSVISRGGFGGGSRGFGG</sequence>
<dbReference type="InterPro" id="IPR009576">
    <property type="entry name" value="Biofilm_formation_YgiB"/>
</dbReference>
<dbReference type="RefSeq" id="WP_101716182.1">
    <property type="nucleotide sequence ID" value="NZ_PJRS01000004.1"/>
</dbReference>
<evidence type="ECO:0000256" key="1">
    <source>
        <dbReference type="SAM" id="MobiDB-lite"/>
    </source>
</evidence>
<feature type="region of interest" description="Disordered" evidence="1">
    <location>
        <begin position="42"/>
        <end position="63"/>
    </location>
</feature>
<dbReference type="Pfam" id="PF06693">
    <property type="entry name" value="DUF1190"/>
    <property type="match status" value="1"/>
</dbReference>
<feature type="compositionally biased region" description="Polar residues" evidence="1">
    <location>
        <begin position="45"/>
        <end position="60"/>
    </location>
</feature>
<reference evidence="2 3" key="1">
    <citation type="submission" date="2017-12" db="EMBL/GenBank/DDBJ databases">
        <title>The genome sequence of Caulobacter sp. 410.</title>
        <authorList>
            <person name="Gao J."/>
            <person name="Mao X."/>
            <person name="Sun J."/>
        </authorList>
    </citation>
    <scope>NUCLEOTIDE SEQUENCE [LARGE SCALE GENOMIC DNA]</scope>
    <source>
        <strain evidence="2 3">410</strain>
    </source>
</reference>
<evidence type="ECO:0008006" key="4">
    <source>
        <dbReference type="Google" id="ProtNLM"/>
    </source>
</evidence>
<proteinExistence type="predicted"/>
<feature type="region of interest" description="Disordered" evidence="1">
    <location>
        <begin position="1"/>
        <end position="22"/>
    </location>
</feature>
<dbReference type="AlphaFoldDB" id="A0A2N5DRU6"/>
<dbReference type="Proteomes" id="UP000234479">
    <property type="component" value="Unassembled WGS sequence"/>
</dbReference>
<comment type="caution">
    <text evidence="2">The sequence shown here is derived from an EMBL/GenBank/DDBJ whole genome shotgun (WGS) entry which is preliminary data.</text>
</comment>
<feature type="compositionally biased region" description="Low complexity" evidence="1">
    <location>
        <begin position="1"/>
        <end position="14"/>
    </location>
</feature>
<feature type="compositionally biased region" description="Gly residues" evidence="1">
    <location>
        <begin position="210"/>
        <end position="221"/>
    </location>
</feature>
<protein>
    <recommendedName>
        <fullName evidence="4">DUF1190 domain-containing protein</fullName>
    </recommendedName>
</protein>
<accession>A0A2N5DRU6</accession>
<keyword evidence="3" id="KW-1185">Reference proteome</keyword>
<organism evidence="2 3">
    <name type="scientific">Caulobacter zeae</name>
    <dbReference type="NCBI Taxonomy" id="2055137"/>
    <lineage>
        <taxon>Bacteria</taxon>
        <taxon>Pseudomonadati</taxon>
        <taxon>Pseudomonadota</taxon>
        <taxon>Alphaproteobacteria</taxon>
        <taxon>Caulobacterales</taxon>
        <taxon>Caulobacteraceae</taxon>
        <taxon>Caulobacter</taxon>
    </lineage>
</organism>
<evidence type="ECO:0000313" key="2">
    <source>
        <dbReference type="EMBL" id="PLR28765.1"/>
    </source>
</evidence>
<evidence type="ECO:0000313" key="3">
    <source>
        <dbReference type="Proteomes" id="UP000234479"/>
    </source>
</evidence>
<name>A0A2N5DRU6_9CAUL</name>
<dbReference type="OrthoDB" id="8160435at2"/>
<dbReference type="EMBL" id="PJRS01000004">
    <property type="protein sequence ID" value="PLR28765.1"/>
    <property type="molecule type" value="Genomic_DNA"/>
</dbReference>
<gene>
    <name evidence="2" type="ORF">SGCZBJ_01020</name>
</gene>